<dbReference type="Proteomes" id="UP000297299">
    <property type="component" value="Unassembled WGS sequence"/>
</dbReference>
<name>A0A4Y8D2G7_9HELO</name>
<dbReference type="EMBL" id="PHWZ01000158">
    <property type="protein sequence ID" value="TEY62723.1"/>
    <property type="molecule type" value="Genomic_DNA"/>
</dbReference>
<keyword evidence="3" id="KW-1185">Reference proteome</keyword>
<sequence>MDFFDLFQSFQAAQVAFVLIFFAFSVKIPISIYRHVQVIHRAYFTPLRKIPGPLYVRFTHIVL</sequence>
<keyword evidence="1" id="KW-1133">Transmembrane helix</keyword>
<keyword evidence="1" id="KW-0472">Membrane</keyword>
<gene>
    <name evidence="2" type="ORF">BOTCAL_0158g00180</name>
</gene>
<keyword evidence="1" id="KW-0812">Transmembrane</keyword>
<evidence type="ECO:0000313" key="2">
    <source>
        <dbReference type="EMBL" id="TEY62723.1"/>
    </source>
</evidence>
<proteinExistence type="predicted"/>
<feature type="transmembrane region" description="Helical" evidence="1">
    <location>
        <begin position="12"/>
        <end position="33"/>
    </location>
</feature>
<comment type="caution">
    <text evidence="2">The sequence shown here is derived from an EMBL/GenBank/DDBJ whole genome shotgun (WGS) entry which is preliminary data.</text>
</comment>
<organism evidence="2 3">
    <name type="scientific">Botryotinia calthae</name>
    <dbReference type="NCBI Taxonomy" id="38488"/>
    <lineage>
        <taxon>Eukaryota</taxon>
        <taxon>Fungi</taxon>
        <taxon>Dikarya</taxon>
        <taxon>Ascomycota</taxon>
        <taxon>Pezizomycotina</taxon>
        <taxon>Leotiomycetes</taxon>
        <taxon>Helotiales</taxon>
        <taxon>Sclerotiniaceae</taxon>
        <taxon>Botryotinia</taxon>
    </lineage>
</organism>
<evidence type="ECO:0000313" key="3">
    <source>
        <dbReference type="Proteomes" id="UP000297299"/>
    </source>
</evidence>
<accession>A0A4Y8D2G7</accession>
<protein>
    <submittedName>
        <fullName evidence="2">Uncharacterized protein</fullName>
    </submittedName>
</protein>
<evidence type="ECO:0000256" key="1">
    <source>
        <dbReference type="SAM" id="Phobius"/>
    </source>
</evidence>
<dbReference type="STRING" id="38488.A0A4Y8D2G7"/>
<reference evidence="2 3" key="1">
    <citation type="submission" date="2017-11" db="EMBL/GenBank/DDBJ databases">
        <title>Comparative genomics of Botrytis spp.</title>
        <authorList>
            <person name="Valero-Jimenez C.A."/>
            <person name="Tapia P."/>
            <person name="Veloso J."/>
            <person name="Silva-Moreno E."/>
            <person name="Staats M."/>
            <person name="Valdes J.H."/>
            <person name="Van Kan J.A.L."/>
        </authorList>
    </citation>
    <scope>NUCLEOTIDE SEQUENCE [LARGE SCALE GENOMIC DNA]</scope>
    <source>
        <strain evidence="2 3">MUCL2830</strain>
    </source>
</reference>
<dbReference type="AlphaFoldDB" id="A0A4Y8D2G7"/>